<dbReference type="Gene3D" id="3.20.80.10">
    <property type="entry name" value="Regulatory factor, effector binding domain"/>
    <property type="match status" value="1"/>
</dbReference>
<dbReference type="Proteomes" id="UP000694941">
    <property type="component" value="Unplaced"/>
</dbReference>
<accession>A0ABM1B6F5</accession>
<reference evidence="4" key="1">
    <citation type="submission" date="2025-08" db="UniProtKB">
        <authorList>
            <consortium name="RefSeq"/>
        </authorList>
    </citation>
    <scope>IDENTIFICATION</scope>
    <source>
        <tissue evidence="4">Muscle</tissue>
    </source>
</reference>
<dbReference type="GeneID" id="106460586"/>
<feature type="region of interest" description="Disordered" evidence="1">
    <location>
        <begin position="217"/>
        <end position="287"/>
    </location>
</feature>
<protein>
    <submittedName>
        <fullName evidence="4">Testis-expressed protein 264-like</fullName>
    </submittedName>
</protein>
<keyword evidence="2" id="KW-0812">Transmembrane</keyword>
<dbReference type="RefSeq" id="XP_013775758.1">
    <property type="nucleotide sequence ID" value="XM_013920304.2"/>
</dbReference>
<evidence type="ECO:0000313" key="4">
    <source>
        <dbReference type="RefSeq" id="XP_013775758.1"/>
    </source>
</evidence>
<feature type="transmembrane region" description="Helical" evidence="2">
    <location>
        <begin position="7"/>
        <end position="29"/>
    </location>
</feature>
<dbReference type="PANTHER" id="PTHR15949">
    <property type="entry name" value="TESTIS-EXPRESSED PROTEIN 264"/>
    <property type="match status" value="1"/>
</dbReference>
<dbReference type="InterPro" id="IPR011256">
    <property type="entry name" value="Reg_factor_effector_dom_sf"/>
</dbReference>
<feature type="compositionally biased region" description="Low complexity" evidence="1">
    <location>
        <begin position="265"/>
        <end position="279"/>
    </location>
</feature>
<name>A0ABM1B6F5_LIMPO</name>
<gene>
    <name evidence="4" type="primary">LOC106460586</name>
</gene>
<evidence type="ECO:0000256" key="1">
    <source>
        <dbReference type="SAM" id="MobiDB-lite"/>
    </source>
</evidence>
<feature type="transmembrane region" description="Helical" evidence="2">
    <location>
        <begin position="140"/>
        <end position="157"/>
    </location>
</feature>
<keyword evidence="2" id="KW-1133">Transmembrane helix</keyword>
<sequence>MMEVELGLVIAIICILIILFGTVFAYLVYSGLFVDIEVKAGSPPFGSLNVAYKYARGPYKNCGKLFTEVSTLVPALKCIGIYYDDPEEVEPLSLRYAVGAVMNDGKNTEDDSNFARKILQEKGYQFVTLPPVDHAVMTTFPYKGIISIMIAIIRVYPRLKNYVMDKKLCAHPIMEIYDGHEILFVAPLARQEEFYVGEALQESEEEAHSDQGIQADLDQEDEQPQLEEPSYGPKTDQMAAGEGNTSENVGNVRVAHGEGDSQKEAGSGASGSSVSTTSSFEELHMES</sequence>
<dbReference type="PANTHER" id="PTHR15949:SF3">
    <property type="entry name" value="TESTIS-EXPRESSED PROTEIN 264"/>
    <property type="match status" value="1"/>
</dbReference>
<keyword evidence="2" id="KW-0472">Membrane</keyword>
<evidence type="ECO:0000256" key="2">
    <source>
        <dbReference type="SAM" id="Phobius"/>
    </source>
</evidence>
<proteinExistence type="predicted"/>
<dbReference type="SUPFAM" id="SSF55136">
    <property type="entry name" value="Probable bacterial effector-binding domain"/>
    <property type="match status" value="1"/>
</dbReference>
<keyword evidence="3" id="KW-1185">Reference proteome</keyword>
<evidence type="ECO:0000313" key="3">
    <source>
        <dbReference type="Proteomes" id="UP000694941"/>
    </source>
</evidence>
<organism evidence="3 4">
    <name type="scientific">Limulus polyphemus</name>
    <name type="common">Atlantic horseshoe crab</name>
    <dbReference type="NCBI Taxonomy" id="6850"/>
    <lineage>
        <taxon>Eukaryota</taxon>
        <taxon>Metazoa</taxon>
        <taxon>Ecdysozoa</taxon>
        <taxon>Arthropoda</taxon>
        <taxon>Chelicerata</taxon>
        <taxon>Merostomata</taxon>
        <taxon>Xiphosura</taxon>
        <taxon>Limulidae</taxon>
        <taxon>Limulus</taxon>
    </lineage>
</organism>